<evidence type="ECO:0000313" key="3">
    <source>
        <dbReference type="WBParaSite" id="PDA_v2.g12182.t1"/>
    </source>
</evidence>
<proteinExistence type="predicted"/>
<keyword evidence="2" id="KW-1185">Reference proteome</keyword>
<organism evidence="2 3">
    <name type="scientific">Panagrolaimus davidi</name>
    <dbReference type="NCBI Taxonomy" id="227884"/>
    <lineage>
        <taxon>Eukaryota</taxon>
        <taxon>Metazoa</taxon>
        <taxon>Ecdysozoa</taxon>
        <taxon>Nematoda</taxon>
        <taxon>Chromadorea</taxon>
        <taxon>Rhabditida</taxon>
        <taxon>Tylenchina</taxon>
        <taxon>Panagrolaimomorpha</taxon>
        <taxon>Panagrolaimoidea</taxon>
        <taxon>Panagrolaimidae</taxon>
        <taxon>Panagrolaimus</taxon>
    </lineage>
</organism>
<keyword evidence="1" id="KW-0732">Signal</keyword>
<dbReference type="AlphaFoldDB" id="A0A914PBS9"/>
<name>A0A914PBS9_9BILA</name>
<dbReference type="Proteomes" id="UP000887578">
    <property type="component" value="Unplaced"/>
</dbReference>
<protein>
    <submittedName>
        <fullName evidence="3">Uncharacterized protein</fullName>
    </submittedName>
</protein>
<evidence type="ECO:0000313" key="2">
    <source>
        <dbReference type="Proteomes" id="UP000887578"/>
    </source>
</evidence>
<feature type="chain" id="PRO_5037502261" evidence="1">
    <location>
        <begin position="27"/>
        <end position="175"/>
    </location>
</feature>
<dbReference type="WBParaSite" id="PDA_v2.g12182.t1">
    <property type="protein sequence ID" value="PDA_v2.g12182.t1"/>
    <property type="gene ID" value="PDA_v2.g12182"/>
</dbReference>
<accession>A0A914PBS9</accession>
<reference evidence="3" key="1">
    <citation type="submission" date="2022-11" db="UniProtKB">
        <authorList>
            <consortium name="WormBaseParasite"/>
        </authorList>
    </citation>
    <scope>IDENTIFICATION</scope>
</reference>
<evidence type="ECO:0000256" key="1">
    <source>
        <dbReference type="SAM" id="SignalP"/>
    </source>
</evidence>
<sequence>MSNFQISLFAAFAICFLFVMEPVSSCAPTRTDMFFSNGTIMGYSQPSTAGRKRRSIDDKKFKFPVTLNIQTFYKYDKDIPKNNEKNADKIESQTTLFLATHNPIAKTIRESKFANHKRTLTSENGYLRISYTFFEGNAKDFNINELHDNIFAIVEKAKEVTLICENETLFITFAD</sequence>
<feature type="signal peptide" evidence="1">
    <location>
        <begin position="1"/>
        <end position="26"/>
    </location>
</feature>